<protein>
    <submittedName>
        <fullName evidence="1">Uncharacterized protein</fullName>
    </submittedName>
</protein>
<sequence>MLFYVKQMGPERVISLDTIGHIRNAIVPTPWNARRLKYPEKYKEQSKWNSFWKRLHPHFPLQRIETGV</sequence>
<evidence type="ECO:0000313" key="1">
    <source>
        <dbReference type="EMBL" id="SHF07359.1"/>
    </source>
</evidence>
<evidence type="ECO:0000313" key="2">
    <source>
        <dbReference type="Proteomes" id="UP000184041"/>
    </source>
</evidence>
<name>A0A1M4YNH4_9BACT</name>
<keyword evidence="2" id="KW-1185">Reference proteome</keyword>
<dbReference type="Proteomes" id="UP000184041">
    <property type="component" value="Unassembled WGS sequence"/>
</dbReference>
<proteinExistence type="predicted"/>
<organism evidence="1 2">
    <name type="scientific">Fodinibius roseus</name>
    <dbReference type="NCBI Taxonomy" id="1194090"/>
    <lineage>
        <taxon>Bacteria</taxon>
        <taxon>Pseudomonadati</taxon>
        <taxon>Balneolota</taxon>
        <taxon>Balneolia</taxon>
        <taxon>Balneolales</taxon>
        <taxon>Balneolaceae</taxon>
        <taxon>Fodinibius</taxon>
    </lineage>
</organism>
<dbReference type="STRING" id="1194090.SAMN05443144_105115"/>
<dbReference type="EMBL" id="FQUS01000005">
    <property type="protein sequence ID" value="SHF07359.1"/>
    <property type="molecule type" value="Genomic_DNA"/>
</dbReference>
<reference evidence="1 2" key="1">
    <citation type="submission" date="2016-11" db="EMBL/GenBank/DDBJ databases">
        <authorList>
            <person name="Jaros S."/>
            <person name="Januszkiewicz K."/>
            <person name="Wedrychowicz H."/>
        </authorList>
    </citation>
    <scope>NUCLEOTIDE SEQUENCE [LARGE SCALE GENOMIC DNA]</scope>
    <source>
        <strain evidence="1 2">DSM 21986</strain>
    </source>
</reference>
<dbReference type="AlphaFoldDB" id="A0A1M4YNH4"/>
<gene>
    <name evidence="1" type="ORF">SAMN05443144_105115</name>
</gene>
<accession>A0A1M4YNH4</accession>